<dbReference type="PANTHER" id="PTHR43103:SF6">
    <property type="entry name" value="PUTATIVE-RELATED"/>
    <property type="match status" value="1"/>
</dbReference>
<feature type="domain" description="NAD-dependent epimerase/dehydratase" evidence="1">
    <location>
        <begin position="12"/>
        <end position="202"/>
    </location>
</feature>
<dbReference type="Pfam" id="PF01370">
    <property type="entry name" value="Epimerase"/>
    <property type="match status" value="1"/>
</dbReference>
<dbReference type="CDD" id="cd08946">
    <property type="entry name" value="SDR_e"/>
    <property type="match status" value="1"/>
</dbReference>
<protein>
    <submittedName>
        <fullName evidence="2">UDP-glucose 4-epimerase</fullName>
    </submittedName>
</protein>
<reference evidence="2" key="1">
    <citation type="journal article" date="2020" name="Stud. Mycol.">
        <title>101 Dothideomycetes genomes: a test case for predicting lifestyles and emergence of pathogens.</title>
        <authorList>
            <person name="Haridas S."/>
            <person name="Albert R."/>
            <person name="Binder M."/>
            <person name="Bloem J."/>
            <person name="Labutti K."/>
            <person name="Salamov A."/>
            <person name="Andreopoulos B."/>
            <person name="Baker S."/>
            <person name="Barry K."/>
            <person name="Bills G."/>
            <person name="Bluhm B."/>
            <person name="Cannon C."/>
            <person name="Castanera R."/>
            <person name="Culley D."/>
            <person name="Daum C."/>
            <person name="Ezra D."/>
            <person name="Gonzalez J."/>
            <person name="Henrissat B."/>
            <person name="Kuo A."/>
            <person name="Liang C."/>
            <person name="Lipzen A."/>
            <person name="Lutzoni F."/>
            <person name="Magnuson J."/>
            <person name="Mondo S."/>
            <person name="Nolan M."/>
            <person name="Ohm R."/>
            <person name="Pangilinan J."/>
            <person name="Park H.-J."/>
            <person name="Ramirez L."/>
            <person name="Alfaro M."/>
            <person name="Sun H."/>
            <person name="Tritt A."/>
            <person name="Yoshinaga Y."/>
            <person name="Zwiers L.-H."/>
            <person name="Turgeon B."/>
            <person name="Goodwin S."/>
            <person name="Spatafora J."/>
            <person name="Crous P."/>
            <person name="Grigoriev I."/>
        </authorList>
    </citation>
    <scope>NUCLEOTIDE SEQUENCE</scope>
    <source>
        <strain evidence="2">CBS 161.51</strain>
    </source>
</reference>
<dbReference type="InterPro" id="IPR036291">
    <property type="entry name" value="NAD(P)-bd_dom_sf"/>
</dbReference>
<organism evidence="2 3">
    <name type="scientific">Clathrospora elynae</name>
    <dbReference type="NCBI Taxonomy" id="706981"/>
    <lineage>
        <taxon>Eukaryota</taxon>
        <taxon>Fungi</taxon>
        <taxon>Dikarya</taxon>
        <taxon>Ascomycota</taxon>
        <taxon>Pezizomycotina</taxon>
        <taxon>Dothideomycetes</taxon>
        <taxon>Pleosporomycetidae</taxon>
        <taxon>Pleosporales</taxon>
        <taxon>Diademaceae</taxon>
        <taxon>Clathrospora</taxon>
    </lineage>
</organism>
<sequence length="311" mass="34693">MSSAPFPPGKRIVFTGGSGVAGRHVIDKLLSYGHEILNVDITPLDNPNVYTLKADLTDGAQAFNSLSCHFRVSEPFMEPVKTPDAVVHFAGIPQPMRLPDNETFRINTMGSYNIIESACKLGIKKIILASSLTTYGVTYAEGDINYPHFPITEDTPTEPMDVYATSKICMERIAGSFAKRFKGVDIYCLRISAVIEPENHAEKFNAYLTRPGDFKVHAWSYTDARDLGNMVQCCLEKDGLGFQVFNAVNDEITVPEEEGSSEEWLGRACPHTKITRRMGVRESPVSNEKMRGLLGFREKFGWRRVMGRVEV</sequence>
<dbReference type="InterPro" id="IPR001509">
    <property type="entry name" value="Epimerase_deHydtase"/>
</dbReference>
<gene>
    <name evidence="2" type="ORF">EJ02DRAFT_421296</name>
</gene>
<dbReference type="SUPFAM" id="SSF51735">
    <property type="entry name" value="NAD(P)-binding Rossmann-fold domains"/>
    <property type="match status" value="1"/>
</dbReference>
<dbReference type="Proteomes" id="UP000800038">
    <property type="component" value="Unassembled WGS sequence"/>
</dbReference>
<dbReference type="PANTHER" id="PTHR43103">
    <property type="entry name" value="NUCLEOSIDE-DIPHOSPHATE-SUGAR EPIMERASE"/>
    <property type="match status" value="1"/>
</dbReference>
<accession>A0A6A5SUP4</accession>
<evidence type="ECO:0000313" key="2">
    <source>
        <dbReference type="EMBL" id="KAF1943454.1"/>
    </source>
</evidence>
<dbReference type="EMBL" id="ML976025">
    <property type="protein sequence ID" value="KAF1943454.1"/>
    <property type="molecule type" value="Genomic_DNA"/>
</dbReference>
<evidence type="ECO:0000259" key="1">
    <source>
        <dbReference type="Pfam" id="PF01370"/>
    </source>
</evidence>
<keyword evidence="3" id="KW-1185">Reference proteome</keyword>
<dbReference type="Gene3D" id="3.40.50.720">
    <property type="entry name" value="NAD(P)-binding Rossmann-like Domain"/>
    <property type="match status" value="1"/>
</dbReference>
<evidence type="ECO:0000313" key="3">
    <source>
        <dbReference type="Proteomes" id="UP000800038"/>
    </source>
</evidence>
<proteinExistence type="predicted"/>
<name>A0A6A5SUP4_9PLEO</name>
<dbReference type="OrthoDB" id="202470at2759"/>
<dbReference type="AlphaFoldDB" id="A0A6A5SUP4"/>